<accession>A0ABW5BLA5</accession>
<keyword evidence="1" id="KW-0175">Coiled coil</keyword>
<evidence type="ECO:0000313" key="3">
    <source>
        <dbReference type="Proteomes" id="UP001597294"/>
    </source>
</evidence>
<proteinExistence type="predicted"/>
<sequence length="116" mass="12966">MKNFVLTLWIVVGAACAIVLFQVKHEVTDLEDQLASVERKIKSDKQAIRILQAEWSYLNRPERLARLSSQYLDLKPLHPSQIITVQNIPTLDRELEGGTDIKLPGAATNASVEASQ</sequence>
<comment type="caution">
    <text evidence="2">The sequence shown here is derived from an EMBL/GenBank/DDBJ whole genome shotgun (WGS) entry which is preliminary data.</text>
</comment>
<name>A0ABW5BLA5_9PROT</name>
<dbReference type="Proteomes" id="UP001597294">
    <property type="component" value="Unassembled WGS sequence"/>
</dbReference>
<reference evidence="3" key="1">
    <citation type="journal article" date="2019" name="Int. J. Syst. Evol. Microbiol.">
        <title>The Global Catalogue of Microorganisms (GCM) 10K type strain sequencing project: providing services to taxonomists for standard genome sequencing and annotation.</title>
        <authorList>
            <consortium name="The Broad Institute Genomics Platform"/>
            <consortium name="The Broad Institute Genome Sequencing Center for Infectious Disease"/>
            <person name="Wu L."/>
            <person name="Ma J."/>
        </authorList>
    </citation>
    <scope>NUCLEOTIDE SEQUENCE [LARGE SCALE GENOMIC DNA]</scope>
    <source>
        <strain evidence="3">CGMCC 4.7192</strain>
    </source>
</reference>
<dbReference type="PROSITE" id="PS51257">
    <property type="entry name" value="PROKAR_LIPOPROTEIN"/>
    <property type="match status" value="1"/>
</dbReference>
<keyword evidence="3" id="KW-1185">Reference proteome</keyword>
<feature type="coiled-coil region" evidence="1">
    <location>
        <begin position="20"/>
        <end position="54"/>
    </location>
</feature>
<gene>
    <name evidence="2" type="ORF">ACFSKO_11945</name>
</gene>
<protein>
    <recommendedName>
        <fullName evidence="4">Cell division protein FtsL</fullName>
    </recommendedName>
</protein>
<evidence type="ECO:0008006" key="4">
    <source>
        <dbReference type="Google" id="ProtNLM"/>
    </source>
</evidence>
<evidence type="ECO:0000313" key="2">
    <source>
        <dbReference type="EMBL" id="MFD2206334.1"/>
    </source>
</evidence>
<organism evidence="2 3">
    <name type="scientific">Kiloniella antarctica</name>
    <dbReference type="NCBI Taxonomy" id="1550907"/>
    <lineage>
        <taxon>Bacteria</taxon>
        <taxon>Pseudomonadati</taxon>
        <taxon>Pseudomonadota</taxon>
        <taxon>Alphaproteobacteria</taxon>
        <taxon>Rhodospirillales</taxon>
        <taxon>Kiloniellaceae</taxon>
        <taxon>Kiloniella</taxon>
    </lineage>
</organism>
<dbReference type="RefSeq" id="WP_380251811.1">
    <property type="nucleotide sequence ID" value="NZ_JBHUII010000004.1"/>
</dbReference>
<dbReference type="EMBL" id="JBHUII010000004">
    <property type="protein sequence ID" value="MFD2206334.1"/>
    <property type="molecule type" value="Genomic_DNA"/>
</dbReference>
<evidence type="ECO:0000256" key="1">
    <source>
        <dbReference type="SAM" id="Coils"/>
    </source>
</evidence>